<sequence length="491" mass="56174">MGNEEQTELMAKTFKGLEQVLADELKAIGATDIRPGKRIVSFTGDKRMMYKANFCLRTAIRILKPIMQFKALDADEVYEAVSAVDWEKYISLDSSFAIDATVYSEKFRHSMFVTYRVKDAIADYFTARYGRRPSVKLSNPDIYINIHISDDECTLSLDSSGESLHKRGYRQGTVKAPINEVLAAGMIMLTGWHGECDLVDPMCGSGTIAIEAALIARNIAPGVFRQHFAFEKWPDFDADIFGEIYNDDSAEREFGHKIFASDIDPVAVATAKSNAKAAGVIKDIQFAIADIKDFDWDGGKAIMVVNPPYGERLTPKDLGDIYACLGERLKHKFTGNTAWIISSSEDAFDSVGLKSSETIDLYNGPLECKYKKYETFSGKYKDNKINLSGQNDRDDRPRAAEQRTSDDRRRTPRRETYDDHRRGDDRNDRRPRDQRDRRGDDRRPAWDGRRRDDERNDRRQRDRQERWSDDRPATYERRQDNAPWGNPDDID</sequence>
<dbReference type="GO" id="GO:0008990">
    <property type="term" value="F:rRNA (guanine-N2-)-methyltransferase activity"/>
    <property type="evidence" value="ECO:0007669"/>
    <property type="project" value="TreeGrafter"/>
</dbReference>
<dbReference type="Gene3D" id="3.30.2130.30">
    <property type="match status" value="1"/>
</dbReference>
<keyword evidence="3" id="KW-0694">RNA-binding</keyword>
<dbReference type="EMBL" id="DWUP01000086">
    <property type="protein sequence ID" value="HJD52909.1"/>
    <property type="molecule type" value="Genomic_DNA"/>
</dbReference>
<dbReference type="Proteomes" id="UP000787625">
    <property type="component" value="Unassembled WGS sequence"/>
</dbReference>
<comment type="caution">
    <text evidence="6">The sequence shown here is derived from an EMBL/GenBank/DDBJ whole genome shotgun (WGS) entry which is preliminary data.</text>
</comment>
<dbReference type="AlphaFoldDB" id="A0A9D2UI65"/>
<feature type="region of interest" description="Disordered" evidence="4">
    <location>
        <begin position="382"/>
        <end position="491"/>
    </location>
</feature>
<dbReference type="SUPFAM" id="SSF53335">
    <property type="entry name" value="S-adenosyl-L-methionine-dependent methyltransferases"/>
    <property type="match status" value="1"/>
</dbReference>
<dbReference type="GO" id="GO:0070043">
    <property type="term" value="F:rRNA (guanine-N7-)-methyltransferase activity"/>
    <property type="evidence" value="ECO:0007669"/>
    <property type="project" value="TreeGrafter"/>
</dbReference>
<name>A0A9D2UI65_9BACT</name>
<dbReference type="SMART" id="SM00981">
    <property type="entry name" value="THUMP"/>
    <property type="match status" value="1"/>
</dbReference>
<evidence type="ECO:0000256" key="2">
    <source>
        <dbReference type="ARBA" id="ARBA00022679"/>
    </source>
</evidence>
<organism evidence="6 7">
    <name type="scientific">Candidatus Avibacteroides avistercoris</name>
    <dbReference type="NCBI Taxonomy" id="2840690"/>
    <lineage>
        <taxon>Bacteria</taxon>
        <taxon>Pseudomonadati</taxon>
        <taxon>Bacteroidota</taxon>
        <taxon>Bacteroidia</taxon>
        <taxon>Bacteroidales</taxon>
        <taxon>Bacteroidaceae</taxon>
        <taxon>Bacteroidaceae incertae sedis</taxon>
        <taxon>Candidatus Avibacteroides</taxon>
    </lineage>
</organism>
<dbReference type="Gene3D" id="3.40.50.150">
    <property type="entry name" value="Vaccinia Virus protein VP39"/>
    <property type="match status" value="1"/>
</dbReference>
<dbReference type="PROSITE" id="PS51165">
    <property type="entry name" value="THUMP"/>
    <property type="match status" value="1"/>
</dbReference>
<dbReference type="PANTHER" id="PTHR47313">
    <property type="entry name" value="RIBOSOMAL RNA LARGE SUBUNIT METHYLTRANSFERASE K/L"/>
    <property type="match status" value="1"/>
</dbReference>
<dbReference type="GO" id="GO:0003723">
    <property type="term" value="F:RNA binding"/>
    <property type="evidence" value="ECO:0007669"/>
    <property type="project" value="UniProtKB-UniRule"/>
</dbReference>
<evidence type="ECO:0000259" key="5">
    <source>
        <dbReference type="PROSITE" id="PS51165"/>
    </source>
</evidence>
<feature type="domain" description="THUMP" evidence="5">
    <location>
        <begin position="48"/>
        <end position="159"/>
    </location>
</feature>
<dbReference type="InterPro" id="IPR053943">
    <property type="entry name" value="RlmKL-like_Mtase_CS"/>
</dbReference>
<evidence type="ECO:0000313" key="7">
    <source>
        <dbReference type="Proteomes" id="UP000787625"/>
    </source>
</evidence>
<accession>A0A9D2UI65</accession>
<dbReference type="Pfam" id="PF22020">
    <property type="entry name" value="RlmL_1st"/>
    <property type="match status" value="1"/>
</dbReference>
<proteinExistence type="predicted"/>
<reference evidence="6" key="1">
    <citation type="journal article" date="2021" name="PeerJ">
        <title>Extensive microbial diversity within the chicken gut microbiome revealed by metagenomics and culture.</title>
        <authorList>
            <person name="Gilroy R."/>
            <person name="Ravi A."/>
            <person name="Getino M."/>
            <person name="Pursley I."/>
            <person name="Horton D.L."/>
            <person name="Alikhan N.F."/>
            <person name="Baker D."/>
            <person name="Gharbi K."/>
            <person name="Hall N."/>
            <person name="Watson M."/>
            <person name="Adriaenssens E.M."/>
            <person name="Foster-Nyarko E."/>
            <person name="Jarju S."/>
            <person name="Secka A."/>
            <person name="Antonio M."/>
            <person name="Oren A."/>
            <person name="Chaudhuri R.R."/>
            <person name="La Ragione R."/>
            <person name="Hildebrand F."/>
            <person name="Pallen M.J."/>
        </authorList>
    </citation>
    <scope>NUCLEOTIDE SEQUENCE</scope>
    <source>
        <strain evidence="6">MalCec1-1739</strain>
    </source>
</reference>
<dbReference type="InterPro" id="IPR054170">
    <property type="entry name" value="RlmL_1st"/>
</dbReference>
<dbReference type="PROSITE" id="PS01261">
    <property type="entry name" value="UPF0020"/>
    <property type="match status" value="1"/>
</dbReference>
<keyword evidence="2" id="KW-0808">Transferase</keyword>
<dbReference type="CDD" id="cd11715">
    <property type="entry name" value="THUMP_AdoMetMT"/>
    <property type="match status" value="1"/>
</dbReference>
<evidence type="ECO:0000256" key="1">
    <source>
        <dbReference type="ARBA" id="ARBA00022603"/>
    </source>
</evidence>
<evidence type="ECO:0000313" key="6">
    <source>
        <dbReference type="EMBL" id="HJD52909.1"/>
    </source>
</evidence>
<gene>
    <name evidence="6" type="ORF">IAA93_04195</name>
</gene>
<feature type="compositionally biased region" description="Basic and acidic residues" evidence="4">
    <location>
        <begin position="391"/>
        <end position="480"/>
    </location>
</feature>
<dbReference type="Pfam" id="PF02926">
    <property type="entry name" value="THUMP"/>
    <property type="match status" value="1"/>
</dbReference>
<dbReference type="SUPFAM" id="SSF143437">
    <property type="entry name" value="THUMP domain-like"/>
    <property type="match status" value="1"/>
</dbReference>
<dbReference type="InterPro" id="IPR029063">
    <property type="entry name" value="SAM-dependent_MTases_sf"/>
</dbReference>
<dbReference type="InterPro" id="IPR000241">
    <property type="entry name" value="RlmKL-like_Mtase"/>
</dbReference>
<keyword evidence="1 6" id="KW-0489">Methyltransferase</keyword>
<evidence type="ECO:0000256" key="3">
    <source>
        <dbReference type="PROSITE-ProRule" id="PRU00529"/>
    </source>
</evidence>
<dbReference type="Pfam" id="PF01170">
    <property type="entry name" value="UPF0020"/>
    <property type="match status" value="1"/>
</dbReference>
<reference evidence="6" key="2">
    <citation type="submission" date="2021-04" db="EMBL/GenBank/DDBJ databases">
        <authorList>
            <person name="Gilroy R."/>
        </authorList>
    </citation>
    <scope>NUCLEOTIDE SEQUENCE</scope>
    <source>
        <strain evidence="6">MalCec1-1739</strain>
    </source>
</reference>
<dbReference type="PANTHER" id="PTHR47313:SF1">
    <property type="entry name" value="RIBOSOMAL RNA LARGE SUBUNIT METHYLTRANSFERASE K_L"/>
    <property type="match status" value="1"/>
</dbReference>
<protein>
    <submittedName>
        <fullName evidence="6">RNA methyltransferase</fullName>
    </submittedName>
</protein>
<evidence type="ECO:0000256" key="4">
    <source>
        <dbReference type="SAM" id="MobiDB-lite"/>
    </source>
</evidence>
<dbReference type="InterPro" id="IPR004114">
    <property type="entry name" value="THUMP_dom"/>
</dbReference>